<organism evidence="2">
    <name type="scientific">hydrocarbon metagenome</name>
    <dbReference type="NCBI Taxonomy" id="938273"/>
    <lineage>
        <taxon>unclassified sequences</taxon>
        <taxon>metagenomes</taxon>
        <taxon>ecological metagenomes</taxon>
    </lineage>
</organism>
<evidence type="ECO:0000313" key="2">
    <source>
        <dbReference type="EMBL" id="KUG21132.1"/>
    </source>
</evidence>
<dbReference type="EMBL" id="LNQE01001098">
    <property type="protein sequence ID" value="KUG21132.1"/>
    <property type="molecule type" value="Genomic_DNA"/>
</dbReference>
<proteinExistence type="predicted"/>
<gene>
    <name evidence="2" type="ORF">ASZ90_009123</name>
</gene>
<accession>A0A0W8FJR6</accession>
<evidence type="ECO:0000259" key="1">
    <source>
        <dbReference type="Pfam" id="PF01996"/>
    </source>
</evidence>
<comment type="caution">
    <text evidence="2">The sequence shown here is derived from an EMBL/GenBank/DDBJ whole genome shotgun (WGS) entry which is preliminary data.</text>
</comment>
<dbReference type="AlphaFoldDB" id="A0A0W8FJR6"/>
<dbReference type="Gene3D" id="3.30.1330.100">
    <property type="entry name" value="CofE-like"/>
    <property type="match status" value="1"/>
</dbReference>
<sequence>MFNLPDYVGPCAFGIKMGVIVPGTDLQAMLLQEVQKLDRDAMLADCDVLAITESVVARAQNNFVGTDEVARDVRETLSLQPDSTVGVVFPIASRNRFSLIMEGIARAVPEGEVVVQFSYPHDEVGNQIIPPEVAAELEARTGGLITPGDLNGEFTHPLTGVNYIGLYEDVIREAGAAPQIFLCNDPRRIADFQPDGVVVADIHTREKTRAVISEAVRNCCTLQDLCNRGDSLPSSEWGLLGSNMSSGSRLKLAPYLADVVACSLQKEIREATGKHVEVLIYGDGAYKDPSSGIYELADPITAFGVTPGIDGCLREGFKMKYLVDLYHDAGRSEEEISNLLLEEAARARAINCITCEGTTPRRMRDVLASLADLVSGSADAGTPMILIKGIFARR</sequence>
<feature type="domain" description="Coenzyme F420:L-glutamate ligase-like" evidence="1">
    <location>
        <begin position="14"/>
        <end position="389"/>
    </location>
</feature>
<name>A0A0W8FJR6_9ZZZZ</name>
<reference evidence="2" key="1">
    <citation type="journal article" date="2015" name="Proc. Natl. Acad. Sci. U.S.A.">
        <title>Networks of energetic and metabolic interactions define dynamics in microbial communities.</title>
        <authorList>
            <person name="Embree M."/>
            <person name="Liu J.K."/>
            <person name="Al-Bassam M.M."/>
            <person name="Zengler K."/>
        </authorList>
    </citation>
    <scope>NUCLEOTIDE SEQUENCE</scope>
</reference>
<dbReference type="SUPFAM" id="SSF144010">
    <property type="entry name" value="CofE-like"/>
    <property type="match status" value="1"/>
</dbReference>
<dbReference type="Pfam" id="PF01996">
    <property type="entry name" value="F420_ligase"/>
    <property type="match status" value="1"/>
</dbReference>
<protein>
    <recommendedName>
        <fullName evidence="1">Coenzyme F420:L-glutamate ligase-like domain-containing protein</fullName>
    </recommendedName>
</protein>
<dbReference type="InterPro" id="IPR002847">
    <property type="entry name" value="F420-0_gamma-glut_ligase-dom"/>
</dbReference>